<reference evidence="4 5" key="1">
    <citation type="submission" date="2015-09" db="EMBL/GenBank/DDBJ databases">
        <authorList>
            <consortium name="Pathogen Informatics"/>
        </authorList>
    </citation>
    <scope>NUCLEOTIDE SEQUENCE [LARGE SCALE GENOMIC DNA]</scope>
    <source>
        <strain evidence="2 4">2789STDY5608822</strain>
        <strain evidence="1 5">2789STDY5608872</strain>
    </source>
</reference>
<name>A0A173U6T7_PARDI</name>
<dbReference type="PROSITE" id="PS51257">
    <property type="entry name" value="PROKAR_LIPOPROTEIN"/>
    <property type="match status" value="1"/>
</dbReference>
<proteinExistence type="predicted"/>
<dbReference type="Proteomes" id="UP001210126">
    <property type="component" value="Unassembled WGS sequence"/>
</dbReference>
<dbReference type="InterPro" id="IPR025366">
    <property type="entry name" value="DUF4270"/>
</dbReference>
<dbReference type="Proteomes" id="UP000095455">
    <property type="component" value="Unassembled WGS sequence"/>
</dbReference>
<dbReference type="EMBL" id="JAQMPJ010000017">
    <property type="protein sequence ID" value="MDB9006468.1"/>
    <property type="molecule type" value="Genomic_DNA"/>
</dbReference>
<evidence type="ECO:0000313" key="2">
    <source>
        <dbReference type="EMBL" id="CUO77581.1"/>
    </source>
</evidence>
<organism evidence="1 5">
    <name type="scientific">Parabacteroides distasonis</name>
    <dbReference type="NCBI Taxonomy" id="823"/>
    <lineage>
        <taxon>Bacteria</taxon>
        <taxon>Pseudomonadati</taxon>
        <taxon>Bacteroidota</taxon>
        <taxon>Bacteroidia</taxon>
        <taxon>Bacteroidales</taxon>
        <taxon>Tannerellaceae</taxon>
        <taxon>Parabacteroides</taxon>
    </lineage>
</organism>
<accession>A0A173U6T7</accession>
<evidence type="ECO:0000313" key="5">
    <source>
        <dbReference type="Proteomes" id="UP000095591"/>
    </source>
</evidence>
<dbReference type="Pfam" id="PF14092">
    <property type="entry name" value="DUF4270"/>
    <property type="match status" value="1"/>
</dbReference>
<dbReference type="EMBL" id="CYYK01000011">
    <property type="protein sequence ID" value="CUO77581.1"/>
    <property type="molecule type" value="Genomic_DNA"/>
</dbReference>
<dbReference type="Proteomes" id="UP000095591">
    <property type="component" value="Unassembled WGS sequence"/>
</dbReference>
<gene>
    <name evidence="2" type="ORF">ERS852380_03095</name>
    <name evidence="1" type="ORF">ERS852429_01965</name>
    <name evidence="3" type="ORF">PN599_15850</name>
</gene>
<dbReference type="RefSeq" id="WP_009017973.1">
    <property type="nucleotide sequence ID" value="NZ_CABMKT010000001.1"/>
</dbReference>
<dbReference type="AlphaFoldDB" id="A0A173U6T7"/>
<sequence>MVRTFFALGGLMLCLGLFSCYDENGTYGSDLVDSAFRNVRIDTSTVVVTSVLIDSLETSGKNVALVGRYKHSLWGVVSSHSFIAYERPSYGTDPDETVVLDSLVLSLAFDGRFVGDTTLQQTLSIYQLTEKIVLNDNGYLYNNSSVSYAPEALAVCSFKPKPKGGEKLEVRLPDALGQDLLSRFHAQDQAVSEERFEDYFKGVAIVPDLAGSESLLTFTVADSSAALVLHYHLSDELSTEKELWFFPNTDTQFNHIDHDRSGTDMAGYPMKGVEIPSAELGNRGVLFGGLGWYTRLEFPYLNNLMQQGTQVEIESALLKIYPEQGTYSDYNTLPDSLYLYIADENNVVTDAVTDYLGSEVQRGTLSEDNTFNENTYYYFDVTQFMQEELGAFGMYKHNLQLVFNSDDYTGTFKNLTFNDQGGRNPVTLQLIYKVYESY</sequence>
<evidence type="ECO:0000313" key="1">
    <source>
        <dbReference type="EMBL" id="CUN10793.1"/>
    </source>
</evidence>
<evidence type="ECO:0000313" key="3">
    <source>
        <dbReference type="EMBL" id="MDB9006468.1"/>
    </source>
</evidence>
<reference evidence="3" key="2">
    <citation type="submission" date="2023-01" db="EMBL/GenBank/DDBJ databases">
        <title>Human gut microbiome strain richness.</title>
        <authorList>
            <person name="Chen-Liaw A."/>
        </authorList>
    </citation>
    <scope>NUCLEOTIDE SEQUENCE</scope>
    <source>
        <strain evidence="3">RTP21484st1_E5_RTP21484_190118</strain>
    </source>
</reference>
<evidence type="ECO:0000313" key="4">
    <source>
        <dbReference type="Proteomes" id="UP000095455"/>
    </source>
</evidence>
<dbReference type="EMBL" id="CYXP01000004">
    <property type="protein sequence ID" value="CUN10793.1"/>
    <property type="molecule type" value="Genomic_DNA"/>
</dbReference>
<protein>
    <submittedName>
        <fullName evidence="3">DUF4270 family protein</fullName>
    </submittedName>
</protein>